<dbReference type="SUPFAM" id="SSF48726">
    <property type="entry name" value="Immunoglobulin"/>
    <property type="match status" value="2"/>
</dbReference>
<reference evidence="3 4" key="1">
    <citation type="journal article" date="2022" name="Nat. Ecol. Evol.">
        <title>A masculinizing supergene underlies an exaggerated male reproductive morph in a spider.</title>
        <authorList>
            <person name="Hendrickx F."/>
            <person name="De Corte Z."/>
            <person name="Sonet G."/>
            <person name="Van Belleghem S.M."/>
            <person name="Kostlbacher S."/>
            <person name="Vangestel C."/>
        </authorList>
    </citation>
    <scope>NUCLEOTIDE SEQUENCE [LARGE SCALE GENOMIC DNA]</scope>
    <source>
        <strain evidence="3">W744_W776</strain>
    </source>
</reference>
<dbReference type="Pfam" id="PF13927">
    <property type="entry name" value="Ig_3"/>
    <property type="match status" value="1"/>
</dbReference>
<name>A0AAV6TSH6_9ARAC</name>
<dbReference type="GO" id="GO:0005886">
    <property type="term" value="C:plasma membrane"/>
    <property type="evidence" value="ECO:0007669"/>
    <property type="project" value="TreeGrafter"/>
</dbReference>
<dbReference type="EMBL" id="JAFNEN010001240">
    <property type="protein sequence ID" value="KAG8174361.1"/>
    <property type="molecule type" value="Genomic_DNA"/>
</dbReference>
<proteinExistence type="predicted"/>
<evidence type="ECO:0000313" key="4">
    <source>
        <dbReference type="Proteomes" id="UP000827092"/>
    </source>
</evidence>
<dbReference type="PANTHER" id="PTHR10075">
    <property type="entry name" value="BASIGIN RELATED"/>
    <property type="match status" value="1"/>
</dbReference>
<feature type="domain" description="Ig-like" evidence="2">
    <location>
        <begin position="110"/>
        <end position="165"/>
    </location>
</feature>
<protein>
    <recommendedName>
        <fullName evidence="2">Ig-like domain-containing protein</fullName>
    </recommendedName>
</protein>
<dbReference type="InterPro" id="IPR013098">
    <property type="entry name" value="Ig_I-set"/>
</dbReference>
<dbReference type="Gene3D" id="2.60.40.10">
    <property type="entry name" value="Immunoglobulins"/>
    <property type="match status" value="2"/>
</dbReference>
<comment type="caution">
    <text evidence="3">The sequence shown here is derived from an EMBL/GenBank/DDBJ whole genome shotgun (WGS) entry which is preliminary data.</text>
</comment>
<keyword evidence="1" id="KW-0393">Immunoglobulin domain</keyword>
<organism evidence="3 4">
    <name type="scientific">Oedothorax gibbosus</name>
    <dbReference type="NCBI Taxonomy" id="931172"/>
    <lineage>
        <taxon>Eukaryota</taxon>
        <taxon>Metazoa</taxon>
        <taxon>Ecdysozoa</taxon>
        <taxon>Arthropoda</taxon>
        <taxon>Chelicerata</taxon>
        <taxon>Arachnida</taxon>
        <taxon>Araneae</taxon>
        <taxon>Araneomorphae</taxon>
        <taxon>Entelegynae</taxon>
        <taxon>Araneoidea</taxon>
        <taxon>Linyphiidae</taxon>
        <taxon>Erigoninae</taxon>
        <taxon>Oedothorax</taxon>
    </lineage>
</organism>
<dbReference type="Proteomes" id="UP000827092">
    <property type="component" value="Unassembled WGS sequence"/>
</dbReference>
<dbReference type="GO" id="GO:0070593">
    <property type="term" value="P:dendrite self-avoidance"/>
    <property type="evidence" value="ECO:0007669"/>
    <property type="project" value="TreeGrafter"/>
</dbReference>
<dbReference type="PROSITE" id="PS50835">
    <property type="entry name" value="IG_LIKE"/>
    <property type="match status" value="2"/>
</dbReference>
<dbReference type="InterPro" id="IPR003599">
    <property type="entry name" value="Ig_sub"/>
</dbReference>
<dbReference type="GO" id="GO:0030424">
    <property type="term" value="C:axon"/>
    <property type="evidence" value="ECO:0007669"/>
    <property type="project" value="TreeGrafter"/>
</dbReference>
<dbReference type="GO" id="GO:0007156">
    <property type="term" value="P:homophilic cell adhesion via plasma membrane adhesion molecules"/>
    <property type="evidence" value="ECO:0007669"/>
    <property type="project" value="TreeGrafter"/>
</dbReference>
<dbReference type="InterPro" id="IPR003598">
    <property type="entry name" value="Ig_sub2"/>
</dbReference>
<dbReference type="Pfam" id="PF07679">
    <property type="entry name" value="I-set"/>
    <property type="match status" value="1"/>
</dbReference>
<feature type="domain" description="Ig-like" evidence="2">
    <location>
        <begin position="16"/>
        <end position="105"/>
    </location>
</feature>
<keyword evidence="4" id="KW-1185">Reference proteome</keyword>
<dbReference type="InterPro" id="IPR013783">
    <property type="entry name" value="Ig-like_fold"/>
</dbReference>
<dbReference type="GO" id="GO:0098632">
    <property type="term" value="F:cell-cell adhesion mediator activity"/>
    <property type="evidence" value="ECO:0007669"/>
    <property type="project" value="TreeGrafter"/>
</dbReference>
<evidence type="ECO:0000259" key="2">
    <source>
        <dbReference type="PROSITE" id="PS50835"/>
    </source>
</evidence>
<dbReference type="FunFam" id="2.60.40.10:FF:000333">
    <property type="entry name" value="Down syndrome cell adhesion molecule"/>
    <property type="match status" value="1"/>
</dbReference>
<evidence type="ECO:0000313" key="3">
    <source>
        <dbReference type="EMBL" id="KAG8174361.1"/>
    </source>
</evidence>
<dbReference type="PANTHER" id="PTHR10075:SF101">
    <property type="entry name" value="ZWEI IG DOMAIN PROTEIN ZIG-3"/>
    <property type="match status" value="1"/>
</dbReference>
<dbReference type="InterPro" id="IPR036179">
    <property type="entry name" value="Ig-like_dom_sf"/>
</dbReference>
<gene>
    <name evidence="3" type="ORF">JTE90_011413</name>
</gene>
<dbReference type="GO" id="GO:0007411">
    <property type="term" value="P:axon guidance"/>
    <property type="evidence" value="ECO:0007669"/>
    <property type="project" value="TreeGrafter"/>
</dbReference>
<dbReference type="SMART" id="SM00408">
    <property type="entry name" value="IGc2"/>
    <property type="match status" value="1"/>
</dbReference>
<evidence type="ECO:0000256" key="1">
    <source>
        <dbReference type="ARBA" id="ARBA00023319"/>
    </source>
</evidence>
<dbReference type="SMART" id="SM00409">
    <property type="entry name" value="IG"/>
    <property type="match status" value="1"/>
</dbReference>
<sequence>MLVIWPQQTTADNDPPRLQGILLPDMVSIGDNVVATCALRGGSKPIKFKWSKDDQDMKKMSNVVVENSNDYSLLTISSATRENMGNYTCSVENKFGKDQSSSNLVIKAPPSWLERPQDVKTSEDKSASLFCSAFGYPKPTISWTKDGNNSKIVFELLLFNAYIKE</sequence>
<dbReference type="InterPro" id="IPR007110">
    <property type="entry name" value="Ig-like_dom"/>
</dbReference>
<dbReference type="AlphaFoldDB" id="A0AAV6TSH6"/>
<accession>A0AAV6TSH6</accession>